<proteinExistence type="predicted"/>
<feature type="region of interest" description="Disordered" evidence="1">
    <location>
        <begin position="40"/>
        <end position="100"/>
    </location>
</feature>
<keyword evidence="2" id="KW-0732">Signal</keyword>
<dbReference type="AlphaFoldDB" id="A0AA38Q9G1"/>
<feature type="chain" id="PRO_5041468779" evidence="2">
    <location>
        <begin position="19"/>
        <end position="173"/>
    </location>
</feature>
<organism evidence="3 4">
    <name type="scientific">Lentinula detonsa</name>
    <dbReference type="NCBI Taxonomy" id="2804962"/>
    <lineage>
        <taxon>Eukaryota</taxon>
        <taxon>Fungi</taxon>
        <taxon>Dikarya</taxon>
        <taxon>Basidiomycota</taxon>
        <taxon>Agaricomycotina</taxon>
        <taxon>Agaricomycetes</taxon>
        <taxon>Agaricomycetidae</taxon>
        <taxon>Agaricales</taxon>
        <taxon>Marasmiineae</taxon>
        <taxon>Omphalotaceae</taxon>
        <taxon>Lentinula</taxon>
    </lineage>
</organism>
<dbReference type="Proteomes" id="UP001163850">
    <property type="component" value="Unassembled WGS sequence"/>
</dbReference>
<sequence>MRFNHIYVLLGLFAVVHTMPVDASGSDLLNMRSVKGNVNGVNGNSGANGAHSNSGTNGVHSNSGTNGVHSNPEPNDAHSHLEQSTNSNNGPVRIAFLPPAGGPLPDGSTVLEDVFRRVDRYIYGVDWLRLPRTLLFTSQYILQDHEAEFIIQVTADGRTEEYTIPRDPHPPHP</sequence>
<evidence type="ECO:0000313" key="4">
    <source>
        <dbReference type="Proteomes" id="UP001163850"/>
    </source>
</evidence>
<feature type="compositionally biased region" description="Polar residues" evidence="1">
    <location>
        <begin position="59"/>
        <end position="73"/>
    </location>
</feature>
<evidence type="ECO:0000256" key="2">
    <source>
        <dbReference type="SAM" id="SignalP"/>
    </source>
</evidence>
<evidence type="ECO:0000313" key="3">
    <source>
        <dbReference type="EMBL" id="KAJ3989698.1"/>
    </source>
</evidence>
<dbReference type="EMBL" id="MU801896">
    <property type="protein sequence ID" value="KAJ3989698.1"/>
    <property type="molecule type" value="Genomic_DNA"/>
</dbReference>
<accession>A0AA38Q9G1</accession>
<reference evidence="3" key="1">
    <citation type="submission" date="2022-08" db="EMBL/GenBank/DDBJ databases">
        <authorList>
            <consortium name="DOE Joint Genome Institute"/>
            <person name="Min B."/>
            <person name="Riley R."/>
            <person name="Sierra-Patev S."/>
            <person name="Naranjo-Ortiz M."/>
            <person name="Looney B."/>
            <person name="Konkel Z."/>
            <person name="Slot J.C."/>
            <person name="Sakamoto Y."/>
            <person name="Steenwyk J.L."/>
            <person name="Rokas A."/>
            <person name="Carro J."/>
            <person name="Camarero S."/>
            <person name="Ferreira P."/>
            <person name="Molpeceres G."/>
            <person name="Ruiz-Duenas F.J."/>
            <person name="Serrano A."/>
            <person name="Henrissat B."/>
            <person name="Drula E."/>
            <person name="Hughes K.W."/>
            <person name="Mata J.L."/>
            <person name="Ishikawa N.K."/>
            <person name="Vargas-Isla R."/>
            <person name="Ushijima S."/>
            <person name="Smith C.A."/>
            <person name="Ahrendt S."/>
            <person name="Andreopoulos W."/>
            <person name="He G."/>
            <person name="Labutti K."/>
            <person name="Lipzen A."/>
            <person name="Ng V."/>
            <person name="Sandor L."/>
            <person name="Barry K."/>
            <person name="Martinez A.T."/>
            <person name="Xiao Y."/>
            <person name="Gibbons J.G."/>
            <person name="Terashima K."/>
            <person name="Hibbett D.S."/>
            <person name="Grigoriev I.V."/>
        </authorList>
    </citation>
    <scope>NUCLEOTIDE SEQUENCE</scope>
    <source>
        <strain evidence="3">TFB7829</strain>
    </source>
</reference>
<gene>
    <name evidence="3" type="ORF">F5890DRAFT_1135895</name>
</gene>
<feature type="signal peptide" evidence="2">
    <location>
        <begin position="1"/>
        <end position="18"/>
    </location>
</feature>
<comment type="caution">
    <text evidence="3">The sequence shown here is derived from an EMBL/GenBank/DDBJ whole genome shotgun (WGS) entry which is preliminary data.</text>
</comment>
<name>A0AA38Q9G1_9AGAR</name>
<protein>
    <submittedName>
        <fullName evidence="3">Uncharacterized protein</fullName>
    </submittedName>
</protein>
<feature type="compositionally biased region" description="Low complexity" evidence="1">
    <location>
        <begin position="40"/>
        <end position="58"/>
    </location>
</feature>
<evidence type="ECO:0000256" key="1">
    <source>
        <dbReference type="SAM" id="MobiDB-lite"/>
    </source>
</evidence>